<feature type="transmembrane region" description="Helical" evidence="2">
    <location>
        <begin position="830"/>
        <end position="851"/>
    </location>
</feature>
<feature type="transmembrane region" description="Helical" evidence="2">
    <location>
        <begin position="708"/>
        <end position="726"/>
    </location>
</feature>
<evidence type="ECO:0000313" key="4">
    <source>
        <dbReference type="Proteomes" id="UP001589865"/>
    </source>
</evidence>
<dbReference type="EMBL" id="JBHLUN010000010">
    <property type="protein sequence ID" value="MFC0409552.1"/>
    <property type="molecule type" value="Genomic_DNA"/>
</dbReference>
<name>A0ABV6JV08_9PROT</name>
<feature type="transmembrane region" description="Helical" evidence="2">
    <location>
        <begin position="203"/>
        <end position="220"/>
    </location>
</feature>
<evidence type="ECO:0000313" key="3">
    <source>
        <dbReference type="EMBL" id="MFC0409552.1"/>
    </source>
</evidence>
<keyword evidence="2" id="KW-0472">Membrane</keyword>
<keyword evidence="4" id="KW-1185">Reference proteome</keyword>
<feature type="region of interest" description="Disordered" evidence="1">
    <location>
        <begin position="55"/>
        <end position="91"/>
    </location>
</feature>
<feature type="transmembrane region" description="Helical" evidence="2">
    <location>
        <begin position="599"/>
        <end position="618"/>
    </location>
</feature>
<feature type="transmembrane region" description="Helical" evidence="2">
    <location>
        <begin position="488"/>
        <end position="507"/>
    </location>
</feature>
<feature type="transmembrane region" description="Helical" evidence="2">
    <location>
        <begin position="738"/>
        <end position="757"/>
    </location>
</feature>
<feature type="transmembrane region" description="Helical" evidence="2">
    <location>
        <begin position="284"/>
        <end position="300"/>
    </location>
</feature>
<keyword evidence="2" id="KW-1133">Transmembrane helix</keyword>
<feature type="transmembrane region" description="Helical" evidence="2">
    <location>
        <begin position="656"/>
        <end position="676"/>
    </location>
</feature>
<feature type="transmembrane region" description="Helical" evidence="2">
    <location>
        <begin position="440"/>
        <end position="459"/>
    </location>
</feature>
<dbReference type="RefSeq" id="WP_377045304.1">
    <property type="nucleotide sequence ID" value="NZ_JBHLUN010000010.1"/>
</dbReference>
<reference evidence="3 4" key="1">
    <citation type="submission" date="2024-09" db="EMBL/GenBank/DDBJ databases">
        <authorList>
            <person name="Sun Q."/>
            <person name="Mori K."/>
        </authorList>
    </citation>
    <scope>NUCLEOTIDE SEQUENCE [LARGE SCALE GENOMIC DNA]</scope>
    <source>
        <strain evidence="3 4">TBRC 5777</strain>
    </source>
</reference>
<feature type="transmembrane region" description="Helical" evidence="2">
    <location>
        <begin position="417"/>
        <end position="435"/>
    </location>
</feature>
<feature type="transmembrane region" description="Helical" evidence="2">
    <location>
        <begin position="6"/>
        <end position="27"/>
    </location>
</feature>
<feature type="transmembrane region" description="Helical" evidence="2">
    <location>
        <begin position="967"/>
        <end position="988"/>
    </location>
</feature>
<feature type="transmembrane region" description="Helical" evidence="2">
    <location>
        <begin position="805"/>
        <end position="823"/>
    </location>
</feature>
<dbReference type="PIRSF" id="PIRSF035905">
    <property type="entry name" value="UCP035905_mp"/>
    <property type="match status" value="1"/>
</dbReference>
<feature type="transmembrane region" description="Helical" evidence="2">
    <location>
        <begin position="394"/>
        <end position="411"/>
    </location>
</feature>
<feature type="compositionally biased region" description="Low complexity" evidence="1">
    <location>
        <begin position="568"/>
        <end position="583"/>
    </location>
</feature>
<feature type="transmembrane region" description="Helical" evidence="2">
    <location>
        <begin position="994"/>
        <end position="1011"/>
    </location>
</feature>
<sequence>MDDVFLLLLLVPVVLLVLSIVAIAMAARALSQGRRLELAVLGLQAELSRRSQAGMEKAAAPAAPRPWERVSAATLPGTGAGDAATLPGAEGATGTIPPAAALAIPRPAEAVEGSHGRSDSAGERGAGDDALLAARAAPDGGDPAAPGEAPSPAGAVPPRRGLEEAILLRWGVWLGAAALALAAVFLVRTALDEGWLGPEARCALAALGGLALVGGAEWLARRPAKGALPDFAPAGLAAGGVATLFAAGYAATALYGLLGPLTGFGAMSAVGVAGILLALRFGPAVGLLGLAGAFVTPILVQTEAPSLPGLFGYLLVVVAAAMAVVRRTAWAWLGWCAVAGGAAWVLIGNALAADEAGGMAPDTWAIALFVPAAAALHLWSLPGVALDRPLGRRLSVVPVLALGLAAGFFAVDTASVWPAVAILTLAAVAIARAVVEPRLILAPAAGALLGLLLLGWWALPWPGAFQPVPEAVIEPVVPFPVIPEALDGYVAVAAILAAMFLISGTWLEGRGGALFAAQRGGVGSLEAGPTRAGEVTEQAGRNSAPGNAAEPSGPAVSELPDAGPTVLGPPDAGPAAEAAAGRPVPGGAGDSGAVAHRAAIAWAGLAAAVPVLVLLIAYARIGGFVADGRWALGALALAALSVGMTARAMRAGREPAAGAHAAAAVAAVALGCAMILRDQWLSVAVSLTLPPLALIAGRTGLRALRGVAAVVAAVVLVRLLLNPSVLDYALGGQVVLNGLLPAYGLPALACLLAAWWFRRDGDDGAVALLEAGGAALLSALVLLEVHHGFDPGFWLDEGAFRFRELAIHVAALSAMALVALYVARRTGRIVACWAWRLLGGAAVLLEVWLIVLNPGVTGEAVGATAVANALLPAFLLPALAAAAALGARETARPAALRPVLGVLVLVATLVWSTLEVRHGFHGDALELLSGEVPVEEAELWVWSGAWAALGVAALLAGLRLAMPALRWAGLALVALTAAKAFLVDIAALGGLWRVLSFLGLGLVLIGLGAAYRRLLPAARGGAEAGE</sequence>
<dbReference type="InterPro" id="IPR019286">
    <property type="entry name" value="DUF2339_TM"/>
</dbReference>
<accession>A0ABV6JV08</accession>
<dbReference type="Proteomes" id="UP001589865">
    <property type="component" value="Unassembled WGS sequence"/>
</dbReference>
<feature type="region of interest" description="Disordered" evidence="1">
    <location>
        <begin position="524"/>
        <end position="587"/>
    </location>
</feature>
<comment type="caution">
    <text evidence="3">The sequence shown here is derived from an EMBL/GenBank/DDBJ whole genome shotgun (WGS) entry which is preliminary data.</text>
</comment>
<feature type="transmembrane region" description="Helical" evidence="2">
    <location>
        <begin position="899"/>
        <end position="920"/>
    </location>
</feature>
<proteinExistence type="predicted"/>
<feature type="transmembrane region" description="Helical" evidence="2">
    <location>
        <begin position="940"/>
        <end position="960"/>
    </location>
</feature>
<feature type="transmembrane region" description="Helical" evidence="2">
    <location>
        <begin position="332"/>
        <end position="352"/>
    </location>
</feature>
<evidence type="ECO:0000256" key="2">
    <source>
        <dbReference type="SAM" id="Phobius"/>
    </source>
</evidence>
<feature type="transmembrane region" description="Helical" evidence="2">
    <location>
        <begin position="764"/>
        <end position="785"/>
    </location>
</feature>
<feature type="transmembrane region" description="Helical" evidence="2">
    <location>
        <begin position="306"/>
        <end position="325"/>
    </location>
</feature>
<dbReference type="Pfam" id="PF10101">
    <property type="entry name" value="DUF2339"/>
    <property type="match status" value="2"/>
</dbReference>
<feature type="transmembrane region" description="Helical" evidence="2">
    <location>
        <begin position="630"/>
        <end position="649"/>
    </location>
</feature>
<dbReference type="InterPro" id="IPR014600">
    <property type="entry name" value="UCP035905_mem"/>
</dbReference>
<feature type="transmembrane region" description="Helical" evidence="2">
    <location>
        <begin position="257"/>
        <end position="277"/>
    </location>
</feature>
<evidence type="ECO:0000256" key="1">
    <source>
        <dbReference type="SAM" id="MobiDB-lite"/>
    </source>
</evidence>
<feature type="region of interest" description="Disordered" evidence="1">
    <location>
        <begin position="135"/>
        <end position="156"/>
    </location>
</feature>
<gene>
    <name evidence="3" type="ORF">ACFFGY_14970</name>
</gene>
<keyword evidence="2" id="KW-0812">Transmembrane</keyword>
<feature type="transmembrane region" description="Helical" evidence="2">
    <location>
        <begin position="167"/>
        <end position="191"/>
    </location>
</feature>
<feature type="transmembrane region" description="Helical" evidence="2">
    <location>
        <begin position="863"/>
        <end position="887"/>
    </location>
</feature>
<feature type="transmembrane region" description="Helical" evidence="2">
    <location>
        <begin position="364"/>
        <end position="382"/>
    </location>
</feature>
<protein>
    <submittedName>
        <fullName evidence="3">DUF2339 domain-containing protein</fullName>
    </submittedName>
</protein>
<organism evidence="3 4">
    <name type="scientific">Roseomonas elaeocarpi</name>
    <dbReference type="NCBI Taxonomy" id="907779"/>
    <lineage>
        <taxon>Bacteria</taxon>
        <taxon>Pseudomonadati</taxon>
        <taxon>Pseudomonadota</taxon>
        <taxon>Alphaproteobacteria</taxon>
        <taxon>Acetobacterales</taxon>
        <taxon>Roseomonadaceae</taxon>
        <taxon>Roseomonas</taxon>
    </lineage>
</organism>
<feature type="transmembrane region" description="Helical" evidence="2">
    <location>
        <begin position="232"/>
        <end position="251"/>
    </location>
</feature>
<feature type="transmembrane region" description="Helical" evidence="2">
    <location>
        <begin position="682"/>
        <end position="701"/>
    </location>
</feature>
<dbReference type="PANTHER" id="PTHR38434">
    <property type="entry name" value="BLL2549 PROTEIN"/>
    <property type="match status" value="1"/>
</dbReference>
<dbReference type="PANTHER" id="PTHR38434:SF1">
    <property type="entry name" value="BLL2549 PROTEIN"/>
    <property type="match status" value="1"/>
</dbReference>